<gene>
    <name evidence="1" type="primary">PKC1_1</name>
    <name evidence="1" type="ORF">M8818_001049</name>
</gene>
<reference evidence="1" key="1">
    <citation type="submission" date="2024-02" db="EMBL/GenBank/DDBJ databases">
        <title>Metagenome Assembled Genome of Zalaria obscura JY119.</title>
        <authorList>
            <person name="Vighnesh L."/>
            <person name="Jagadeeshwari U."/>
            <person name="Venkata Ramana C."/>
            <person name="Sasikala C."/>
        </authorList>
    </citation>
    <scope>NUCLEOTIDE SEQUENCE</scope>
    <source>
        <strain evidence="1">JY119</strain>
    </source>
</reference>
<sequence length="1396" mass="155590">MSKLHLVNPTEAEIQGILNGNSSEWKGALSLEAYLRRESFLVNQTLTRDGGLTAWALVEDDSPTRSILASCETIRKKALVSRGGKIENVICHGVCSVFCPPDRRGKGYASKMIKELGERLQGWQTERVPCLFSVLYSDIGKQFYTANQWYPFPSSHVALPARTTPVQDTSLPQSRPLYAEDLAELCAVDERLITDRLANVPQGKQAVAITPDVDTLRWHHAREEFVAQELYGRKPEVKGAIVGTEPGKRVWCYWTRVFTTPNETKDNTLHILRLVIEDTTEDDLEAATDENASRLQDSPTARAVASLFAAAQLEASKWTMADTDIWNPTSTTLAAARLLDGSAKVVHREKESIASLRWYGEEMENPVEHVEWMCNENDLYRKIEREKALITAANQMRQATNNSSVGSRLDSQVRDARRNIQYFEQTLADLKTRRVGSDMQNLSLGAGRDGSPAPPTHGGNRTATSGSMPPVTSGPYPDSGDYGNPPPDGYSMGKPQLMPPRAPYAPPGPTSGTPKARPNYSRLDLIKAETPHLGPRIQLMLSQLEFKLSVERQYKDGIEKMVRLYQIEGDRKSKADAEGRRIESNQKIQLLKQALKRHEDLHVDIGGEIQDGKDCTPATHKWLSNRFADDSLNMPSQRKPLSGHLSIRILAVADVDHAATGRFSRGPETFVIMKVEDSFKGRTKATRTDKWTDEQHEFDIDKANEVELTVYDKAGEHPFPIGMLWIRISDIAEEMRRKRIETEFNNSGWISADKMGEGGAAHRPDLQFSPPPGSQSAAPLNNNLGGPPVPQGDGPVPQTAPMVIDDWFSLEPVGKIRLAMSFVKQTKDRRPFDVGLNRKGAIRQRKEEVVEQYGHKFVQQTFYNIMRCALCGDFLKYSAGMQCADCKYTCHKKCYAKVVTKCISKSNAESDPDEEKINHRIPHRFEAFSNMGANWCCHCGYILPLGRKQCRKCTECGSTCHVNCVHFVPDFCGMSMESANQILAEIRKTKGRQVSTVSSMSSRTLRPTSGRPTPPPTQPSYVHAPAVDSTATTQDQRFSYGKERLSGTTATPDDYSSFSPPSKTSLNAAQASYNAGPPQIALPEIRPPPAQRTQSSQSAAAAAAAALSGKRTTVQEQRIPYNRSSTDYTSPPSSRSSGAYPTPDRTSQQSQPAQPAYDPAAYAARGQFGTKRAQFYAAEVCLALKYFHENGVIYRDLKLDNILLTLDGHIKIADYGLCKEDMWYGSTTSTFCGTPEFMAPEILLDKKYGRAVDWWAFGVLIYQMLLQQSPFRGEDEDEIYDAILADEPLYPIHMPRDSVSILQKLLTREPELRLGSGPTDAQEIMSHAFFRNVNWEDIYYKRVPAPFLPTVKGRTDTSNFDSEFTSVTPVLTPVQSVLTQAMQEEFRGFSYAADFV</sequence>
<keyword evidence="1" id="KW-0808">Transferase</keyword>
<accession>A0ACC3SMK2</accession>
<keyword evidence="1" id="KW-0418">Kinase</keyword>
<dbReference type="EC" id="2.7.11.13" evidence="1"/>
<dbReference type="EMBL" id="JAMKPW020000004">
    <property type="protein sequence ID" value="KAK8219315.1"/>
    <property type="molecule type" value="Genomic_DNA"/>
</dbReference>
<evidence type="ECO:0000313" key="2">
    <source>
        <dbReference type="Proteomes" id="UP001320706"/>
    </source>
</evidence>
<keyword evidence="2" id="KW-1185">Reference proteome</keyword>
<protein>
    <submittedName>
        <fullName evidence="1">Serine/threonine kinase</fullName>
        <ecNumber evidence="1">2.7.11.13</ecNumber>
    </submittedName>
</protein>
<name>A0ACC3SMK2_9PEZI</name>
<proteinExistence type="predicted"/>
<evidence type="ECO:0000313" key="1">
    <source>
        <dbReference type="EMBL" id="KAK8219315.1"/>
    </source>
</evidence>
<comment type="caution">
    <text evidence="1">The sequence shown here is derived from an EMBL/GenBank/DDBJ whole genome shotgun (WGS) entry which is preliminary data.</text>
</comment>
<organism evidence="1 2">
    <name type="scientific">Zalaria obscura</name>
    <dbReference type="NCBI Taxonomy" id="2024903"/>
    <lineage>
        <taxon>Eukaryota</taxon>
        <taxon>Fungi</taxon>
        <taxon>Dikarya</taxon>
        <taxon>Ascomycota</taxon>
        <taxon>Pezizomycotina</taxon>
        <taxon>Dothideomycetes</taxon>
        <taxon>Dothideomycetidae</taxon>
        <taxon>Dothideales</taxon>
        <taxon>Zalariaceae</taxon>
        <taxon>Zalaria</taxon>
    </lineage>
</organism>
<dbReference type="Proteomes" id="UP001320706">
    <property type="component" value="Unassembled WGS sequence"/>
</dbReference>